<reference evidence="20 21" key="1">
    <citation type="submission" date="2015-01" db="EMBL/GenBank/DDBJ databases">
        <title>Rufibacter sp./DG31D/ whole genome sequencing.</title>
        <authorList>
            <person name="Kim M.K."/>
            <person name="Srinivasan S."/>
            <person name="Lee J.-J."/>
        </authorList>
    </citation>
    <scope>NUCLEOTIDE SEQUENCE [LARGE SCALE GENOMIC DNA]</scope>
    <source>
        <strain evidence="20 21">DG31D</strain>
    </source>
</reference>
<evidence type="ECO:0000256" key="4">
    <source>
        <dbReference type="ARBA" id="ARBA00022516"/>
    </source>
</evidence>
<dbReference type="GO" id="GO:0008654">
    <property type="term" value="P:phospholipid biosynthetic process"/>
    <property type="evidence" value="ECO:0007669"/>
    <property type="project" value="UniProtKB-KW"/>
</dbReference>
<keyword evidence="18" id="KW-0460">Magnesium</keyword>
<feature type="binding site" evidence="16">
    <location>
        <position position="10"/>
    </location>
    <ligand>
        <name>substrate</name>
    </ligand>
</feature>
<evidence type="ECO:0000256" key="6">
    <source>
        <dbReference type="ARBA" id="ARBA00022692"/>
    </source>
</evidence>
<evidence type="ECO:0000256" key="17">
    <source>
        <dbReference type="PIRSR" id="PIRSR600829-3"/>
    </source>
</evidence>
<dbReference type="OrthoDB" id="1493837at2"/>
<evidence type="ECO:0000256" key="14">
    <source>
        <dbReference type="ARBA" id="ARBA00023264"/>
    </source>
</evidence>
<dbReference type="InterPro" id="IPR036945">
    <property type="entry name" value="DAGK_sf"/>
</dbReference>
<evidence type="ECO:0000313" key="21">
    <source>
        <dbReference type="Proteomes" id="UP000036458"/>
    </source>
</evidence>
<feature type="transmembrane region" description="Helical" evidence="19">
    <location>
        <begin position="57"/>
        <end position="76"/>
    </location>
</feature>
<keyword evidence="6 19" id="KW-0812">Transmembrane</keyword>
<comment type="similarity">
    <text evidence="2">Belongs to the bacterial diacylglycerol kinase family.</text>
</comment>
<feature type="binding site" evidence="17">
    <location>
        <position position="17"/>
    </location>
    <ligand>
        <name>ATP</name>
        <dbReference type="ChEBI" id="CHEBI:30616"/>
    </ligand>
</feature>
<keyword evidence="18" id="KW-0479">Metal-binding</keyword>
<evidence type="ECO:0000256" key="18">
    <source>
        <dbReference type="PIRSR" id="PIRSR600829-4"/>
    </source>
</evidence>
<evidence type="ECO:0000256" key="12">
    <source>
        <dbReference type="ARBA" id="ARBA00023136"/>
    </source>
</evidence>
<feature type="binding site" evidence="16">
    <location>
        <position position="70"/>
    </location>
    <ligand>
        <name>substrate</name>
    </ligand>
</feature>
<dbReference type="AlphaFoldDB" id="A0A0H4VTF6"/>
<protein>
    <submittedName>
        <fullName evidence="20">DeoR faimly transcriptional regulator</fullName>
    </submittedName>
</protein>
<evidence type="ECO:0000256" key="1">
    <source>
        <dbReference type="ARBA" id="ARBA00004651"/>
    </source>
</evidence>
<dbReference type="PANTHER" id="PTHR34299:SF1">
    <property type="entry name" value="DIACYLGLYCEROL KINASE"/>
    <property type="match status" value="1"/>
</dbReference>
<feature type="active site" description="Proton acceptor" evidence="15">
    <location>
        <position position="70"/>
    </location>
</feature>
<evidence type="ECO:0000256" key="8">
    <source>
        <dbReference type="ARBA" id="ARBA00022777"/>
    </source>
</evidence>
<feature type="binding site" evidence="17">
    <location>
        <position position="29"/>
    </location>
    <ligand>
        <name>ATP</name>
        <dbReference type="ChEBI" id="CHEBI:30616"/>
    </ligand>
</feature>
<evidence type="ECO:0000256" key="3">
    <source>
        <dbReference type="ARBA" id="ARBA00022475"/>
    </source>
</evidence>
<keyword evidence="10 19" id="KW-1133">Transmembrane helix</keyword>
<feature type="binding site" evidence="17">
    <location>
        <position position="10"/>
    </location>
    <ligand>
        <name>ATP</name>
        <dbReference type="ChEBI" id="CHEBI:30616"/>
    </ligand>
</feature>
<feature type="binding site" evidence="17">
    <location>
        <begin position="95"/>
        <end position="96"/>
    </location>
    <ligand>
        <name>ATP</name>
        <dbReference type="ChEBI" id="CHEBI:30616"/>
    </ligand>
</feature>
<feature type="transmembrane region" description="Helical" evidence="19">
    <location>
        <begin position="32"/>
        <end position="51"/>
    </location>
</feature>
<keyword evidence="12 19" id="KW-0472">Membrane</keyword>
<dbReference type="GO" id="GO:0005886">
    <property type="term" value="C:plasma membrane"/>
    <property type="evidence" value="ECO:0007669"/>
    <property type="project" value="UniProtKB-SubCell"/>
</dbReference>
<dbReference type="CDD" id="cd14265">
    <property type="entry name" value="UDPK_IM_like"/>
    <property type="match status" value="1"/>
</dbReference>
<evidence type="ECO:0000256" key="5">
    <source>
        <dbReference type="ARBA" id="ARBA00022679"/>
    </source>
</evidence>
<dbReference type="GO" id="GO:0005524">
    <property type="term" value="F:ATP binding"/>
    <property type="evidence" value="ECO:0007669"/>
    <property type="project" value="UniProtKB-KW"/>
</dbReference>
<dbReference type="PANTHER" id="PTHR34299">
    <property type="entry name" value="DIACYLGLYCEROL KINASE"/>
    <property type="match status" value="1"/>
</dbReference>
<dbReference type="EMBL" id="CP010777">
    <property type="protein sequence ID" value="AKQ47074.1"/>
    <property type="molecule type" value="Genomic_DNA"/>
</dbReference>
<evidence type="ECO:0000256" key="19">
    <source>
        <dbReference type="SAM" id="Phobius"/>
    </source>
</evidence>
<keyword evidence="4" id="KW-0444">Lipid biosynthesis</keyword>
<sequence>MERKPTYIRRRLNSFGYALQGMASAFRSEENLQWHVLSAVVAVAVGFFLGISRIEWAFIIFAIGLVWTAELFNTALEVLVNLVSPGRHPLAGKVKDIAAGAVLVAAITAALIGALVFFPYLWTLLLKSS</sequence>
<feature type="binding site" evidence="18">
    <location>
        <position position="29"/>
    </location>
    <ligand>
        <name>a divalent metal cation</name>
        <dbReference type="ChEBI" id="CHEBI:60240"/>
    </ligand>
</feature>
<feature type="binding site" evidence="18">
    <location>
        <position position="77"/>
    </location>
    <ligand>
        <name>a divalent metal cation</name>
        <dbReference type="ChEBI" id="CHEBI:60240"/>
    </ligand>
</feature>
<dbReference type="GO" id="GO:0016301">
    <property type="term" value="F:kinase activity"/>
    <property type="evidence" value="ECO:0007669"/>
    <property type="project" value="UniProtKB-KW"/>
</dbReference>
<dbReference type="GO" id="GO:0046872">
    <property type="term" value="F:metal ion binding"/>
    <property type="evidence" value="ECO:0007669"/>
    <property type="project" value="UniProtKB-KW"/>
</dbReference>
<evidence type="ECO:0000256" key="9">
    <source>
        <dbReference type="ARBA" id="ARBA00022840"/>
    </source>
</evidence>
<evidence type="ECO:0000256" key="10">
    <source>
        <dbReference type="ARBA" id="ARBA00022989"/>
    </source>
</evidence>
<dbReference type="RefSeq" id="WP_048922132.1">
    <property type="nucleotide sequence ID" value="NZ_CP010777.1"/>
</dbReference>
<dbReference type="Pfam" id="PF01219">
    <property type="entry name" value="DAGK_prokar"/>
    <property type="match status" value="1"/>
</dbReference>
<evidence type="ECO:0000256" key="7">
    <source>
        <dbReference type="ARBA" id="ARBA00022741"/>
    </source>
</evidence>
<dbReference type="Proteomes" id="UP000036458">
    <property type="component" value="Chromosome"/>
</dbReference>
<dbReference type="InterPro" id="IPR033717">
    <property type="entry name" value="UDPK"/>
</dbReference>
<dbReference type="KEGG" id="ruf:TH63_17805"/>
<keyword evidence="8" id="KW-0418">Kinase</keyword>
<evidence type="ECO:0000256" key="16">
    <source>
        <dbReference type="PIRSR" id="PIRSR600829-2"/>
    </source>
</evidence>
<keyword evidence="21" id="KW-1185">Reference proteome</keyword>
<comment type="subcellular location">
    <subcellularLocation>
        <location evidence="1">Cell membrane</location>
        <topology evidence="1">Multi-pass membrane protein</topology>
    </subcellularLocation>
</comment>
<dbReference type="InterPro" id="IPR000829">
    <property type="entry name" value="DAGK"/>
</dbReference>
<keyword evidence="7 17" id="KW-0547">Nucleotide-binding</keyword>
<dbReference type="PATRIC" id="fig|1379910.4.peg.3881"/>
<evidence type="ECO:0000256" key="13">
    <source>
        <dbReference type="ARBA" id="ARBA00023209"/>
    </source>
</evidence>
<gene>
    <name evidence="20" type="ORF">TH63_17805</name>
</gene>
<feature type="transmembrane region" description="Helical" evidence="19">
    <location>
        <begin position="97"/>
        <end position="122"/>
    </location>
</feature>
<keyword evidence="3" id="KW-1003">Cell membrane</keyword>
<evidence type="ECO:0000313" key="20">
    <source>
        <dbReference type="EMBL" id="AKQ47074.1"/>
    </source>
</evidence>
<evidence type="ECO:0000256" key="15">
    <source>
        <dbReference type="PIRSR" id="PIRSR600829-1"/>
    </source>
</evidence>
<evidence type="ECO:0000256" key="11">
    <source>
        <dbReference type="ARBA" id="ARBA00023098"/>
    </source>
</evidence>
<keyword evidence="9 17" id="KW-0067">ATP-binding</keyword>
<keyword evidence="5" id="KW-0808">Transferase</keyword>
<keyword evidence="13" id="KW-0594">Phospholipid biosynthesis</keyword>
<proteinExistence type="inferred from homology"/>
<dbReference type="Gene3D" id="1.10.287.3610">
    <property type="match status" value="1"/>
</dbReference>
<organism evidence="20 21">
    <name type="scientific">Rufibacter radiotolerans</name>
    <dbReference type="NCBI Taxonomy" id="1379910"/>
    <lineage>
        <taxon>Bacteria</taxon>
        <taxon>Pseudomonadati</taxon>
        <taxon>Bacteroidota</taxon>
        <taxon>Cytophagia</taxon>
        <taxon>Cytophagales</taxon>
        <taxon>Hymenobacteraceae</taxon>
        <taxon>Rufibacter</taxon>
    </lineage>
</organism>
<name>A0A0H4VTF6_9BACT</name>
<comment type="cofactor">
    <cofactor evidence="18">
        <name>Mg(2+)</name>
        <dbReference type="ChEBI" id="CHEBI:18420"/>
    </cofactor>
    <text evidence="18">Mn(2+), Zn(2+), Cd(2+) and Co(2+) support activity to lesser extents.</text>
</comment>
<evidence type="ECO:0000256" key="2">
    <source>
        <dbReference type="ARBA" id="ARBA00005967"/>
    </source>
</evidence>
<accession>A0A0H4VTF6</accession>
<feature type="binding site" evidence="17">
    <location>
        <position position="77"/>
    </location>
    <ligand>
        <name>ATP</name>
        <dbReference type="ChEBI" id="CHEBI:30616"/>
    </ligand>
</feature>
<dbReference type="STRING" id="1379910.TH63_17805"/>
<keyword evidence="14" id="KW-1208">Phospholipid metabolism</keyword>
<keyword evidence="11" id="KW-0443">Lipid metabolism</keyword>